<evidence type="ECO:0000256" key="6">
    <source>
        <dbReference type="ARBA" id="ARBA00022729"/>
    </source>
</evidence>
<evidence type="ECO:0000256" key="11">
    <source>
        <dbReference type="SAM" id="MobiDB-lite"/>
    </source>
</evidence>
<gene>
    <name evidence="14" type="ORF">JIN87_26750</name>
</gene>
<keyword evidence="4" id="KW-0410">Iron transport</keyword>
<evidence type="ECO:0000313" key="15">
    <source>
        <dbReference type="Proteomes" id="UP000617628"/>
    </source>
</evidence>
<proteinExistence type="predicted"/>
<dbReference type="Pfam" id="PF07715">
    <property type="entry name" value="Plug"/>
    <property type="match status" value="1"/>
</dbReference>
<keyword evidence="10" id="KW-0998">Cell outer membrane</keyword>
<dbReference type="InterPro" id="IPR037066">
    <property type="entry name" value="Plug_dom_sf"/>
</dbReference>
<dbReference type="RefSeq" id="WP_200359568.1">
    <property type="nucleotide sequence ID" value="NZ_JAENIL010000094.1"/>
</dbReference>
<keyword evidence="7" id="KW-0408">Iron</keyword>
<feature type="chain" id="PRO_5037257264" evidence="12">
    <location>
        <begin position="34"/>
        <end position="1014"/>
    </location>
</feature>
<feature type="signal peptide" evidence="12">
    <location>
        <begin position="1"/>
        <end position="33"/>
    </location>
</feature>
<evidence type="ECO:0000256" key="1">
    <source>
        <dbReference type="ARBA" id="ARBA00004571"/>
    </source>
</evidence>
<dbReference type="Gene3D" id="2.170.130.10">
    <property type="entry name" value="TonB-dependent receptor, plug domain"/>
    <property type="match status" value="1"/>
</dbReference>
<evidence type="ECO:0000256" key="2">
    <source>
        <dbReference type="ARBA" id="ARBA00022448"/>
    </source>
</evidence>
<dbReference type="InterPro" id="IPR036942">
    <property type="entry name" value="Beta-barrel_TonB_sf"/>
</dbReference>
<feature type="domain" description="TonB-dependent receptor plug" evidence="13">
    <location>
        <begin position="74"/>
        <end position="177"/>
    </location>
</feature>
<keyword evidence="8" id="KW-0406">Ion transport</keyword>
<dbReference type="PANTHER" id="PTHR32552:SF68">
    <property type="entry name" value="FERRICHROME OUTER MEMBRANE TRANSPORTER_PHAGE RECEPTOR"/>
    <property type="match status" value="1"/>
</dbReference>
<evidence type="ECO:0000259" key="13">
    <source>
        <dbReference type="Pfam" id="PF07715"/>
    </source>
</evidence>
<keyword evidence="14" id="KW-0675">Receptor</keyword>
<dbReference type="Proteomes" id="UP000617628">
    <property type="component" value="Unassembled WGS sequence"/>
</dbReference>
<evidence type="ECO:0000256" key="12">
    <source>
        <dbReference type="SAM" id="SignalP"/>
    </source>
</evidence>
<comment type="subcellular location">
    <subcellularLocation>
        <location evidence="1">Cell outer membrane</location>
        <topology evidence="1">Multi-pass membrane protein</topology>
    </subcellularLocation>
</comment>
<evidence type="ECO:0000256" key="5">
    <source>
        <dbReference type="ARBA" id="ARBA00022692"/>
    </source>
</evidence>
<keyword evidence="6 12" id="KW-0732">Signal</keyword>
<dbReference type="EMBL" id="JAENIL010000094">
    <property type="protein sequence ID" value="MBK1880514.1"/>
    <property type="molecule type" value="Genomic_DNA"/>
</dbReference>
<evidence type="ECO:0000256" key="7">
    <source>
        <dbReference type="ARBA" id="ARBA00023004"/>
    </source>
</evidence>
<dbReference type="GO" id="GO:0009279">
    <property type="term" value="C:cell outer membrane"/>
    <property type="evidence" value="ECO:0007669"/>
    <property type="project" value="UniProtKB-SubCell"/>
</dbReference>
<keyword evidence="2" id="KW-0813">Transport</keyword>
<accession>A0A934S3P0</accession>
<keyword evidence="5" id="KW-0812">Transmembrane</keyword>
<keyword evidence="3" id="KW-1134">Transmembrane beta strand</keyword>
<dbReference type="InterPro" id="IPR012910">
    <property type="entry name" value="Plug_dom"/>
</dbReference>
<dbReference type="Gene3D" id="2.40.170.20">
    <property type="entry name" value="TonB-dependent receptor, beta-barrel domain"/>
    <property type="match status" value="1"/>
</dbReference>
<organism evidence="14 15">
    <name type="scientific">Pelagicoccus mobilis</name>
    <dbReference type="NCBI Taxonomy" id="415221"/>
    <lineage>
        <taxon>Bacteria</taxon>
        <taxon>Pseudomonadati</taxon>
        <taxon>Verrucomicrobiota</taxon>
        <taxon>Opitutia</taxon>
        <taxon>Puniceicoccales</taxon>
        <taxon>Pelagicoccaceae</taxon>
        <taxon>Pelagicoccus</taxon>
    </lineage>
</organism>
<evidence type="ECO:0000256" key="10">
    <source>
        <dbReference type="ARBA" id="ARBA00023237"/>
    </source>
</evidence>
<reference evidence="14" key="1">
    <citation type="submission" date="2021-01" db="EMBL/GenBank/DDBJ databases">
        <title>Modified the classification status of verrucomicrobia.</title>
        <authorList>
            <person name="Feng X."/>
        </authorList>
    </citation>
    <scope>NUCLEOTIDE SEQUENCE</scope>
    <source>
        <strain evidence="14">KCTC 13126</strain>
    </source>
</reference>
<dbReference type="AlphaFoldDB" id="A0A934S3P0"/>
<feature type="region of interest" description="Disordered" evidence="11">
    <location>
        <begin position="638"/>
        <end position="662"/>
    </location>
</feature>
<dbReference type="PANTHER" id="PTHR32552">
    <property type="entry name" value="FERRICHROME IRON RECEPTOR-RELATED"/>
    <property type="match status" value="1"/>
</dbReference>
<evidence type="ECO:0000256" key="9">
    <source>
        <dbReference type="ARBA" id="ARBA00023136"/>
    </source>
</evidence>
<protein>
    <submittedName>
        <fullName evidence="14">TonB-dependent receptor plug domain-containing protein</fullName>
    </submittedName>
</protein>
<evidence type="ECO:0000256" key="3">
    <source>
        <dbReference type="ARBA" id="ARBA00022452"/>
    </source>
</evidence>
<dbReference type="SUPFAM" id="SSF56935">
    <property type="entry name" value="Porins"/>
    <property type="match status" value="1"/>
</dbReference>
<keyword evidence="15" id="KW-1185">Reference proteome</keyword>
<dbReference type="InterPro" id="IPR039426">
    <property type="entry name" value="TonB-dep_rcpt-like"/>
</dbReference>
<evidence type="ECO:0000256" key="4">
    <source>
        <dbReference type="ARBA" id="ARBA00022496"/>
    </source>
</evidence>
<name>A0A934S3P0_9BACT</name>
<dbReference type="GO" id="GO:0015344">
    <property type="term" value="F:siderophore uptake transmembrane transporter activity"/>
    <property type="evidence" value="ECO:0007669"/>
    <property type="project" value="TreeGrafter"/>
</dbReference>
<keyword evidence="9" id="KW-0472">Membrane</keyword>
<sequence length="1014" mass="114177">MKRMPRITPSGRSFGYGLLSLLLSTGTCHSSFAQESEQPEEEVFELSPFEINADSDRGYAATQTLAGTRLNSSLRDVGSAITIMTPEFLEDIGAANFEEALIYAPNTDTYEAGIINTPDGTSTRDANQYSVRGLQGNSLSRDFFRSLYRADLYNTERLTFSRGPNAILFGIAQPGGVTNALSKRAKYHDIFEVAHRFDDEGSQRVSLDFNKAIIEDVLAVRLAALDYDTRYWREPEFEKGDRQYVAMRLNPFANGSEFMKDLMINASYEQGDTRSQRLGRNEPIYDRVTPWIEAGRPMVDTIEKTTGNTQPGIEPIINRPSLRVIETNIIPGSQVPTLSWRRMARGARVAPEDGDQSRNSSLLDESILPFDVNYLGGTRRYNDDFDTFQFVLNKKFGQNLYLEASYNKQKYNRVSIEEVRGPSLNVDVNNFLPNGEPNPNAGRYFIEGPIVRNQPFGINELTSKRISASYDLDLTGKDSFIRHLGKFRMAAALESEDNKLDRQWVQLSNVTPAATNAALGLAGPRAFKTKVSHPWNRANFMMYLDPANGYTTIPASSEQYTTTLYAGDPISPELMDENGVSLAFIADFPGFNDLTETRSDVFALQQFLFENRLILTYGTRKDEQDSWSANSLILADTDPVTGIRPDPRPYNPKDAADSQVTRSGRTETMGFVAYPIRPIGLFYNESDNFVPVGQATDIYGEVFPNQTGEGKDYGIKFFLLEDKLTASITKFETSMKNQETGYIRAGARGVARPFTASQTDLWEHVAAYTEDDTYLSTPYKYDLGPFWNALQDLETTGVEFQMTYNPTKQWRIMFNYSEQEGVYENLGTRLSPYFNEFVPSVWQDDWSDIPLDSSITYQTGEVETVGELLAATQADAARIQSLAGTSDTRQPLSSMNLVTNYKFAQDSKLKGWSVGGSARWRDDRFLGFPFQSDGVTFDPQNPYLGGSHTTIDFMLRYNRKIFNNVNWTFQVNVKNLLDDTDLLPLQTDGLGQGEIVRWGFRTPRSIQITNTLKF</sequence>
<evidence type="ECO:0000313" key="14">
    <source>
        <dbReference type="EMBL" id="MBK1880514.1"/>
    </source>
</evidence>
<comment type="caution">
    <text evidence="14">The sequence shown here is derived from an EMBL/GenBank/DDBJ whole genome shotgun (WGS) entry which is preliminary data.</text>
</comment>
<evidence type="ECO:0000256" key="8">
    <source>
        <dbReference type="ARBA" id="ARBA00023065"/>
    </source>
</evidence>